<dbReference type="InterPro" id="IPR052061">
    <property type="entry name" value="PTE-AB_protein"/>
</dbReference>
<organism evidence="3">
    <name type="scientific">Bicosoecida sp. CB-2014</name>
    <dbReference type="NCBI Taxonomy" id="1486930"/>
    <lineage>
        <taxon>Eukaryota</taxon>
        <taxon>Sar</taxon>
        <taxon>Stramenopiles</taxon>
        <taxon>Bigyra</taxon>
        <taxon>Opalozoa</taxon>
        <taxon>Bicosoecida</taxon>
    </lineage>
</organism>
<feature type="domain" description="Thioesterase" evidence="2">
    <location>
        <begin position="151"/>
        <end position="227"/>
    </location>
</feature>
<gene>
    <name evidence="3" type="ORF">BSP0115_LOCUS6435</name>
</gene>
<accession>A0A7S1C9B2</accession>
<feature type="region of interest" description="Disordered" evidence="1">
    <location>
        <begin position="23"/>
        <end position="62"/>
    </location>
</feature>
<dbReference type="InterPro" id="IPR006683">
    <property type="entry name" value="Thioestr_dom"/>
</dbReference>
<dbReference type="PANTHER" id="PTHR47260">
    <property type="entry name" value="UPF0644 PROTEIN PB2B4.06"/>
    <property type="match status" value="1"/>
</dbReference>
<reference evidence="3" key="1">
    <citation type="submission" date="2021-01" db="EMBL/GenBank/DDBJ databases">
        <authorList>
            <person name="Corre E."/>
            <person name="Pelletier E."/>
            <person name="Niang G."/>
            <person name="Scheremetjew M."/>
            <person name="Finn R."/>
            <person name="Kale V."/>
            <person name="Holt S."/>
            <person name="Cochrane G."/>
            <person name="Meng A."/>
            <person name="Brown T."/>
            <person name="Cohen L."/>
        </authorList>
    </citation>
    <scope>NUCLEOTIDE SEQUENCE</scope>
    <source>
        <strain evidence="3">Ms1</strain>
    </source>
</reference>
<dbReference type="SUPFAM" id="SSF54637">
    <property type="entry name" value="Thioesterase/thiol ester dehydrase-isomerase"/>
    <property type="match status" value="1"/>
</dbReference>
<feature type="compositionally biased region" description="Low complexity" evidence="1">
    <location>
        <begin position="23"/>
        <end position="32"/>
    </location>
</feature>
<dbReference type="Gene3D" id="3.10.129.10">
    <property type="entry name" value="Hotdog Thioesterase"/>
    <property type="match status" value="1"/>
</dbReference>
<evidence type="ECO:0000313" key="3">
    <source>
        <dbReference type="EMBL" id="CAD8913183.1"/>
    </source>
</evidence>
<dbReference type="CDD" id="cd03443">
    <property type="entry name" value="PaaI_thioesterase"/>
    <property type="match status" value="1"/>
</dbReference>
<dbReference type="InterPro" id="IPR029069">
    <property type="entry name" value="HotDog_dom_sf"/>
</dbReference>
<dbReference type="Pfam" id="PF03061">
    <property type="entry name" value="4HBT"/>
    <property type="match status" value="1"/>
</dbReference>
<sequence length="264" mass="27084">MSAVANVDVSSDAAAREREGLAAALASAGAGEAESRESRGWRSARTLPSLADGGAAPPPAPWVRALSERDDVDVMPNPPGTAGSLMWDTLVGAGRFERIDVLRIRPAERTSASMEEDKAPEGEAGDGVGAASLPSVVFAWRCGARMRGWPGILHGGATAAMFDEAMGCLVHHAFAGGAFFTVNLSVDYRSPGKLAGRGGTSPTLRVEARVVGSERRKVMVAAVMTDGEAAADGGTVIAEANAVFLRMRPEVAAAVGKIAAAATD</sequence>
<dbReference type="EMBL" id="HBFS01009339">
    <property type="protein sequence ID" value="CAD8913183.1"/>
    <property type="molecule type" value="Transcribed_RNA"/>
</dbReference>
<dbReference type="PANTHER" id="PTHR47260:SF1">
    <property type="entry name" value="UPF0644 PROTEIN PB2B4.06"/>
    <property type="match status" value="1"/>
</dbReference>
<evidence type="ECO:0000259" key="2">
    <source>
        <dbReference type="Pfam" id="PF03061"/>
    </source>
</evidence>
<proteinExistence type="predicted"/>
<evidence type="ECO:0000256" key="1">
    <source>
        <dbReference type="SAM" id="MobiDB-lite"/>
    </source>
</evidence>
<name>A0A7S1C9B2_9STRA</name>
<protein>
    <recommendedName>
        <fullName evidence="2">Thioesterase domain-containing protein</fullName>
    </recommendedName>
</protein>
<dbReference type="AlphaFoldDB" id="A0A7S1C9B2"/>